<accession>A0A4Y2FKD1</accession>
<dbReference type="GO" id="GO:0003676">
    <property type="term" value="F:nucleic acid binding"/>
    <property type="evidence" value="ECO:0007669"/>
    <property type="project" value="InterPro"/>
</dbReference>
<feature type="non-terminal residue" evidence="2">
    <location>
        <position position="55"/>
    </location>
</feature>
<dbReference type="EMBL" id="BGPR01096335">
    <property type="protein sequence ID" value="GBM41691.1"/>
    <property type="molecule type" value="Genomic_DNA"/>
</dbReference>
<dbReference type="EMBL" id="BGPR01096316">
    <property type="protein sequence ID" value="GBM41636.1"/>
    <property type="molecule type" value="Genomic_DNA"/>
</dbReference>
<dbReference type="InterPro" id="IPR036397">
    <property type="entry name" value="RNaseH_sf"/>
</dbReference>
<dbReference type="AlphaFoldDB" id="A0A4Y2FKD1"/>
<comment type="caution">
    <text evidence="2">The sequence shown here is derived from an EMBL/GenBank/DDBJ whole genome shotgun (WGS) entry which is preliminary data.</text>
</comment>
<protein>
    <recommendedName>
        <fullName evidence="4">Histone-lysine N-methyltransferase SETMAR</fullName>
    </recommendedName>
</protein>
<proteinExistence type="predicted"/>
<organism evidence="2 3">
    <name type="scientific">Araneus ventricosus</name>
    <name type="common">Orbweaver spider</name>
    <name type="synonym">Epeira ventricosa</name>
    <dbReference type="NCBI Taxonomy" id="182803"/>
    <lineage>
        <taxon>Eukaryota</taxon>
        <taxon>Metazoa</taxon>
        <taxon>Ecdysozoa</taxon>
        <taxon>Arthropoda</taxon>
        <taxon>Chelicerata</taxon>
        <taxon>Arachnida</taxon>
        <taxon>Araneae</taxon>
        <taxon>Araneomorphae</taxon>
        <taxon>Entelegynae</taxon>
        <taxon>Araneoidea</taxon>
        <taxon>Araneidae</taxon>
        <taxon>Araneus</taxon>
    </lineage>
</organism>
<gene>
    <name evidence="2" type="ORF">AVEN_169706_1</name>
    <name evidence="1" type="ORF">AVEN_191878_1</name>
</gene>
<keyword evidence="3" id="KW-1185">Reference proteome</keyword>
<sequence length="55" mass="6188">MPSLPGQWPSPQFSFYQDVFGQAGIPIEEHQPYSPDLAPYDFFLFPIVKSALKGT</sequence>
<evidence type="ECO:0000313" key="2">
    <source>
        <dbReference type="EMBL" id="GBM41691.1"/>
    </source>
</evidence>
<name>A0A4Y2FKD1_ARAVE</name>
<dbReference type="OrthoDB" id="6434393at2759"/>
<dbReference type="Proteomes" id="UP000499080">
    <property type="component" value="Unassembled WGS sequence"/>
</dbReference>
<reference evidence="2 3" key="1">
    <citation type="journal article" date="2019" name="Sci. Rep.">
        <title>Orb-weaving spider Araneus ventricosus genome elucidates the spidroin gene catalogue.</title>
        <authorList>
            <person name="Kono N."/>
            <person name="Nakamura H."/>
            <person name="Ohtoshi R."/>
            <person name="Moran D.A.P."/>
            <person name="Shinohara A."/>
            <person name="Yoshida Y."/>
            <person name="Fujiwara M."/>
            <person name="Mori M."/>
            <person name="Tomita M."/>
            <person name="Arakawa K."/>
        </authorList>
    </citation>
    <scope>NUCLEOTIDE SEQUENCE [LARGE SCALE GENOMIC DNA]</scope>
</reference>
<evidence type="ECO:0000313" key="3">
    <source>
        <dbReference type="Proteomes" id="UP000499080"/>
    </source>
</evidence>
<dbReference type="Gene3D" id="3.30.420.10">
    <property type="entry name" value="Ribonuclease H-like superfamily/Ribonuclease H"/>
    <property type="match status" value="1"/>
</dbReference>
<evidence type="ECO:0000313" key="1">
    <source>
        <dbReference type="EMBL" id="GBM41636.1"/>
    </source>
</evidence>
<evidence type="ECO:0008006" key="4">
    <source>
        <dbReference type="Google" id="ProtNLM"/>
    </source>
</evidence>